<reference evidence="1" key="2">
    <citation type="submission" date="2021-03" db="UniProtKB">
        <authorList>
            <consortium name="EnsemblPlants"/>
        </authorList>
    </citation>
    <scope>IDENTIFICATION</scope>
</reference>
<dbReference type="Proteomes" id="UP000596661">
    <property type="component" value="Chromosome 6"/>
</dbReference>
<reference evidence="1" key="1">
    <citation type="submission" date="2018-11" db="EMBL/GenBank/DDBJ databases">
        <authorList>
            <person name="Grassa J C."/>
        </authorList>
    </citation>
    <scope>NUCLEOTIDE SEQUENCE [LARGE SCALE GENOMIC DNA]</scope>
</reference>
<proteinExistence type="predicted"/>
<name>A0A803PUK1_CANSA</name>
<dbReference type="AlphaFoldDB" id="A0A803PUK1"/>
<sequence length="85" mass="9877">MFEQTRVPQTSCIPTYKIHGKARRCSSTSPGNSDWYWVESNEELETGRAMEWSVDAEGSDRAMGLDQQRLRTFRRDSKSTWCLNI</sequence>
<evidence type="ECO:0000313" key="1">
    <source>
        <dbReference type="EnsemblPlants" id="cds.evm.model.06.1454"/>
    </source>
</evidence>
<accession>A0A803PUK1</accession>
<protein>
    <submittedName>
        <fullName evidence="1">Uncharacterized protein</fullName>
    </submittedName>
</protein>
<keyword evidence="2" id="KW-1185">Reference proteome</keyword>
<dbReference type="Gramene" id="evm.model.06.1454">
    <property type="protein sequence ID" value="cds.evm.model.06.1454"/>
    <property type="gene ID" value="evm.TU.06.1454"/>
</dbReference>
<dbReference type="EMBL" id="UZAU01000610">
    <property type="status" value="NOT_ANNOTATED_CDS"/>
    <property type="molecule type" value="Genomic_DNA"/>
</dbReference>
<evidence type="ECO:0000313" key="2">
    <source>
        <dbReference type="Proteomes" id="UP000596661"/>
    </source>
</evidence>
<organism evidence="1 2">
    <name type="scientific">Cannabis sativa</name>
    <name type="common">Hemp</name>
    <name type="synonym">Marijuana</name>
    <dbReference type="NCBI Taxonomy" id="3483"/>
    <lineage>
        <taxon>Eukaryota</taxon>
        <taxon>Viridiplantae</taxon>
        <taxon>Streptophyta</taxon>
        <taxon>Embryophyta</taxon>
        <taxon>Tracheophyta</taxon>
        <taxon>Spermatophyta</taxon>
        <taxon>Magnoliopsida</taxon>
        <taxon>eudicotyledons</taxon>
        <taxon>Gunneridae</taxon>
        <taxon>Pentapetalae</taxon>
        <taxon>rosids</taxon>
        <taxon>fabids</taxon>
        <taxon>Rosales</taxon>
        <taxon>Cannabaceae</taxon>
        <taxon>Cannabis</taxon>
    </lineage>
</organism>
<dbReference type="EnsemblPlants" id="evm.model.06.1454">
    <property type="protein sequence ID" value="cds.evm.model.06.1454"/>
    <property type="gene ID" value="evm.TU.06.1454"/>
</dbReference>